<evidence type="ECO:0000256" key="5">
    <source>
        <dbReference type="ARBA" id="ARBA00023136"/>
    </source>
</evidence>
<dbReference type="InterPro" id="IPR005275">
    <property type="entry name" value="Lfuc_symporter_FucP"/>
</dbReference>
<feature type="transmembrane region" description="Helical" evidence="6">
    <location>
        <begin position="243"/>
        <end position="264"/>
    </location>
</feature>
<evidence type="ECO:0000256" key="3">
    <source>
        <dbReference type="ARBA" id="ARBA00022692"/>
    </source>
</evidence>
<dbReference type="CDD" id="cd17394">
    <property type="entry name" value="MFS_FucP_like"/>
    <property type="match status" value="1"/>
</dbReference>
<feature type="transmembrane region" description="Helical" evidence="6">
    <location>
        <begin position="284"/>
        <end position="303"/>
    </location>
</feature>
<evidence type="ECO:0000256" key="1">
    <source>
        <dbReference type="ARBA" id="ARBA00004429"/>
    </source>
</evidence>
<dbReference type="InterPro" id="IPR036259">
    <property type="entry name" value="MFS_trans_sf"/>
</dbReference>
<keyword evidence="2" id="KW-1003">Cell membrane</keyword>
<feature type="transmembrane region" description="Helical" evidence="6">
    <location>
        <begin position="78"/>
        <end position="97"/>
    </location>
</feature>
<feature type="transmembrane region" description="Helical" evidence="6">
    <location>
        <begin position="308"/>
        <end position="326"/>
    </location>
</feature>
<dbReference type="PANTHER" id="PTHR43702">
    <property type="entry name" value="L-FUCOSE-PROTON SYMPORTER"/>
    <property type="match status" value="1"/>
</dbReference>
<feature type="transmembrane region" description="Helical" evidence="6">
    <location>
        <begin position="199"/>
        <end position="216"/>
    </location>
</feature>
<evidence type="ECO:0000313" key="7">
    <source>
        <dbReference type="EMBL" id="MDN5216874.1"/>
    </source>
</evidence>
<dbReference type="InterPro" id="IPR050375">
    <property type="entry name" value="MFS_TsgA-like"/>
</dbReference>
<dbReference type="NCBIfam" id="TIGR00885">
    <property type="entry name" value="fucP"/>
    <property type="match status" value="1"/>
</dbReference>
<keyword evidence="5 6" id="KW-0472">Membrane</keyword>
<feature type="transmembrane region" description="Helical" evidence="6">
    <location>
        <begin position="406"/>
        <end position="423"/>
    </location>
</feature>
<dbReference type="Pfam" id="PF07690">
    <property type="entry name" value="MFS_1"/>
    <property type="match status" value="1"/>
</dbReference>
<organism evidence="7 8">
    <name type="scientific">Agaribacillus aureus</name>
    <dbReference type="NCBI Taxonomy" id="3051825"/>
    <lineage>
        <taxon>Bacteria</taxon>
        <taxon>Pseudomonadati</taxon>
        <taxon>Bacteroidota</taxon>
        <taxon>Cytophagia</taxon>
        <taxon>Cytophagales</taxon>
        <taxon>Splendidivirgaceae</taxon>
        <taxon>Agaribacillus</taxon>
    </lineage>
</organism>
<sequence>MKTPVVSKEYLIPFILVTSLFALWGFANDITNPMVSAFKTLMEISNLEASLVQFAFYGGYFTMAIPAALFIKKYSYKSGIILGLALYAFGALLFYPAASTERFSLFLVSLYVLTFGLAFLETTANPFILAMGDEATATRRLNLAQSFNPIGALLGQLAAINFVLAYLQSADTSIVFSELDPAIKAEMRTHDLMLIRDPYVILGLFVAAMMVIFIFFKMPAKGDTDHTLDIKGSFKRLAGNSRYVFGVVAQVFYVGAQIMCWTYVVQYGENLGMTKAEAQGYNIIATSIFFGSRVISTFLLKYFSGARLLMLFAIGGMVTLAGTIFIGGNIGLYCLVGTSAFLSLMFPTIYGIALDGLGDDAKLGSAGLVMAIVGGAVMPVLQGVFLDIGGPDYDDIQILGVPEVNFSFILPLLCLAIISVYGYKSQHFIKKTDN</sequence>
<comment type="subcellular location">
    <subcellularLocation>
        <location evidence="1">Cell inner membrane</location>
        <topology evidence="1">Multi-pass membrane protein</topology>
    </subcellularLocation>
</comment>
<dbReference type="SUPFAM" id="SSF103473">
    <property type="entry name" value="MFS general substrate transporter"/>
    <property type="match status" value="1"/>
</dbReference>
<comment type="caution">
    <text evidence="7">The sequence shown here is derived from an EMBL/GenBank/DDBJ whole genome shotgun (WGS) entry which is preliminary data.</text>
</comment>
<evidence type="ECO:0000256" key="6">
    <source>
        <dbReference type="SAM" id="Phobius"/>
    </source>
</evidence>
<accession>A0ABT8LGF2</accession>
<dbReference type="EMBL" id="JAUJEB010000011">
    <property type="protein sequence ID" value="MDN5216874.1"/>
    <property type="molecule type" value="Genomic_DNA"/>
</dbReference>
<proteinExistence type="predicted"/>
<gene>
    <name evidence="7" type="primary">fucP</name>
    <name evidence="7" type="ORF">QQ020_32685</name>
</gene>
<feature type="transmembrane region" description="Helical" evidence="6">
    <location>
        <begin position="51"/>
        <end position="71"/>
    </location>
</feature>
<keyword evidence="4 6" id="KW-1133">Transmembrane helix</keyword>
<dbReference type="RefSeq" id="WP_346762211.1">
    <property type="nucleotide sequence ID" value="NZ_JAUJEB010000011.1"/>
</dbReference>
<dbReference type="PANTHER" id="PTHR43702:SF11">
    <property type="entry name" value="L-FUCOSE-PROTON SYMPORTER"/>
    <property type="match status" value="1"/>
</dbReference>
<dbReference type="Gene3D" id="1.20.1250.20">
    <property type="entry name" value="MFS general substrate transporter like domains"/>
    <property type="match status" value="2"/>
</dbReference>
<reference evidence="7" key="1">
    <citation type="submission" date="2023-06" db="EMBL/GenBank/DDBJ databases">
        <title>Genomic of Agaribacillus aureum.</title>
        <authorList>
            <person name="Wang G."/>
        </authorList>
    </citation>
    <scope>NUCLEOTIDE SEQUENCE</scope>
    <source>
        <strain evidence="7">BMA12</strain>
    </source>
</reference>
<feature type="transmembrane region" description="Helical" evidence="6">
    <location>
        <begin position="332"/>
        <end position="354"/>
    </location>
</feature>
<feature type="transmembrane region" description="Helical" evidence="6">
    <location>
        <begin position="150"/>
        <end position="167"/>
    </location>
</feature>
<dbReference type="Proteomes" id="UP001172083">
    <property type="component" value="Unassembled WGS sequence"/>
</dbReference>
<evidence type="ECO:0000256" key="2">
    <source>
        <dbReference type="ARBA" id="ARBA00022475"/>
    </source>
</evidence>
<feature type="transmembrane region" description="Helical" evidence="6">
    <location>
        <begin position="103"/>
        <end position="129"/>
    </location>
</feature>
<keyword evidence="8" id="KW-1185">Reference proteome</keyword>
<evidence type="ECO:0000256" key="4">
    <source>
        <dbReference type="ARBA" id="ARBA00022989"/>
    </source>
</evidence>
<evidence type="ECO:0000313" key="8">
    <source>
        <dbReference type="Proteomes" id="UP001172083"/>
    </source>
</evidence>
<dbReference type="InterPro" id="IPR011701">
    <property type="entry name" value="MFS"/>
</dbReference>
<name>A0ABT8LGF2_9BACT</name>
<keyword evidence="3 6" id="KW-0812">Transmembrane</keyword>
<feature type="transmembrane region" description="Helical" evidence="6">
    <location>
        <begin position="366"/>
        <end position="386"/>
    </location>
</feature>
<protein>
    <submittedName>
        <fullName evidence="7">L-fucose:H+ symporter permease</fullName>
    </submittedName>
</protein>